<evidence type="ECO:0000313" key="1">
    <source>
        <dbReference type="EMBL" id="APG28862.1"/>
    </source>
</evidence>
<name>A0A1L3GSG1_9BACT</name>
<dbReference type="AlphaFoldDB" id="A0A1L3GSG1"/>
<proteinExistence type="predicted"/>
<dbReference type="Proteomes" id="UP000182517">
    <property type="component" value="Chromosome"/>
</dbReference>
<dbReference type="OrthoDB" id="5396913at2"/>
<dbReference type="EMBL" id="CP015519">
    <property type="protein sequence ID" value="APG28862.1"/>
    <property type="molecule type" value="Genomic_DNA"/>
</dbReference>
<dbReference type="KEGG" id="pef:A7E78_14095"/>
<accession>A0A1L3GSG1</accession>
<evidence type="ECO:0000313" key="2">
    <source>
        <dbReference type="Proteomes" id="UP000182517"/>
    </source>
</evidence>
<reference evidence="1 2" key="1">
    <citation type="journal article" date="2017" name="Genome Announc.">
        <title>Complete Genome Sequences of Two Acetylene-Fermenting Pelobacter acetylenicus Strains.</title>
        <authorList>
            <person name="Sutton J.M."/>
            <person name="Baesman S.M."/>
            <person name="Fierst J.L."/>
            <person name="Poret-Peterson A.T."/>
            <person name="Oremland R.S."/>
            <person name="Dunlap D.S."/>
            <person name="Akob D.M."/>
        </authorList>
    </citation>
    <scope>NUCLEOTIDE SEQUENCE [LARGE SCALE GENOMIC DNA]</scope>
    <source>
        <strain evidence="1 2">SFB93</strain>
    </source>
</reference>
<gene>
    <name evidence="1" type="ORF">A7E78_14095</name>
</gene>
<dbReference type="RefSeq" id="WP_072284885.1">
    <property type="nucleotide sequence ID" value="NZ_CP015519.1"/>
</dbReference>
<keyword evidence="2" id="KW-1185">Reference proteome</keyword>
<organism evidence="1 2">
    <name type="scientific">Syntrophotalea acetylenivorans</name>
    <dbReference type="NCBI Taxonomy" id="1842532"/>
    <lineage>
        <taxon>Bacteria</taxon>
        <taxon>Pseudomonadati</taxon>
        <taxon>Thermodesulfobacteriota</taxon>
        <taxon>Desulfuromonadia</taxon>
        <taxon>Desulfuromonadales</taxon>
        <taxon>Syntrophotaleaceae</taxon>
        <taxon>Syntrophotalea</taxon>
    </lineage>
</organism>
<sequence length="167" mass="18211">MRFTLTALAWLLMFGGLSLYIHQRDRQKPPPLQAPVQQGLAAREFTLELTATFSPEADPFALQGDEAGAAPLVVRTAAQELYRTENLEPGVALQVTPVHGLVKGRNELYVEAQPPVSEAGRDHAVRVRLLQDNLVLVDQTLWGQGGSSVAGTIPFTLEAHGEESHEH</sequence>
<protein>
    <submittedName>
        <fullName evidence="1">Uncharacterized protein</fullName>
    </submittedName>
</protein>